<evidence type="ECO:0000313" key="1">
    <source>
        <dbReference type="EMBL" id="USQ14809.1"/>
    </source>
</evidence>
<keyword evidence="2" id="KW-1185">Reference proteome</keyword>
<reference evidence="1" key="1">
    <citation type="submission" date="2021-03" db="EMBL/GenBank/DDBJ databases">
        <title>Legionella lytica PCM 2298.</title>
        <authorList>
            <person name="Koper P."/>
        </authorList>
    </citation>
    <scope>NUCLEOTIDE SEQUENCE</scope>
    <source>
        <strain evidence="1">PCM 2298</strain>
    </source>
</reference>
<accession>A0ABY4YBC7</accession>
<gene>
    <name evidence="1" type="ORF">J2N86_05775</name>
</gene>
<dbReference type="Proteomes" id="UP001057474">
    <property type="component" value="Chromosome"/>
</dbReference>
<sequence length="215" mass="24828">MDRENNINHHYRSCNELRRLALKMQRTIGSVEDISVNASIVASQTGNKARVFFEIASQIEKTSRKMHTKINTIIQVTSRLIETVLASKIALYHIDSYLLVQISDNYATNLELTNDVTYRLQKQVALGFIQFRNGIKALEVQFNVFEFLINRIFVALTALRIEEELFRSELGMAAVGSLIKSFEELLSVLSHDYDVFRDYFMIFKHTNKLPWNSEG</sequence>
<name>A0ABY4YBC7_9GAMM</name>
<organism evidence="1 2">
    <name type="scientific">Legionella lytica</name>
    <dbReference type="NCBI Taxonomy" id="96232"/>
    <lineage>
        <taxon>Bacteria</taxon>
        <taxon>Pseudomonadati</taxon>
        <taxon>Pseudomonadota</taxon>
        <taxon>Gammaproteobacteria</taxon>
        <taxon>Legionellales</taxon>
        <taxon>Legionellaceae</taxon>
        <taxon>Legionella</taxon>
    </lineage>
</organism>
<dbReference type="EMBL" id="CP071527">
    <property type="protein sequence ID" value="USQ14809.1"/>
    <property type="molecule type" value="Genomic_DNA"/>
</dbReference>
<dbReference type="RefSeq" id="WP_252581632.1">
    <property type="nucleotide sequence ID" value="NZ_CP071527.1"/>
</dbReference>
<evidence type="ECO:0000313" key="2">
    <source>
        <dbReference type="Proteomes" id="UP001057474"/>
    </source>
</evidence>
<protein>
    <recommendedName>
        <fullName evidence="3">Methyl-accepting chemotaxis protein</fullName>
    </recommendedName>
</protein>
<proteinExistence type="predicted"/>
<evidence type="ECO:0008006" key="3">
    <source>
        <dbReference type="Google" id="ProtNLM"/>
    </source>
</evidence>